<name>A0A6G7PWW0_9BACT</name>
<dbReference type="PIRSF" id="PIRSF006421">
    <property type="entry name" value="UCP006421"/>
    <property type="match status" value="1"/>
</dbReference>
<organism evidence="1 2">
    <name type="scientific">Thermosulfuriphilus ammonigenes</name>
    <dbReference type="NCBI Taxonomy" id="1936021"/>
    <lineage>
        <taxon>Bacteria</taxon>
        <taxon>Pseudomonadati</taxon>
        <taxon>Thermodesulfobacteriota</taxon>
        <taxon>Thermodesulfobacteria</taxon>
        <taxon>Thermodesulfobacteriales</taxon>
        <taxon>Thermodesulfobacteriaceae</taxon>
        <taxon>Thermosulfuriphilus</taxon>
    </lineage>
</organism>
<dbReference type="SUPFAM" id="SSF143631">
    <property type="entry name" value="ApbE-like"/>
    <property type="match status" value="1"/>
</dbReference>
<evidence type="ECO:0000313" key="1">
    <source>
        <dbReference type="EMBL" id="QIJ71938.1"/>
    </source>
</evidence>
<protein>
    <submittedName>
        <fullName evidence="1">UPF0280 family protein</fullName>
    </submittedName>
</protein>
<dbReference type="InterPro" id="IPR007183">
    <property type="entry name" value="UPF0280"/>
</dbReference>
<sequence length="249" mass="26457">MALLKPSRERFYRRWINRRDLISFQVQVKETDLFILAQEDLRSEITALVLSLRSQIESYIQRYPLFLESLAPLPSDPLAPPIVQKMLAAGLKAGVGPMAAVAGAIAEAAAREAVARGLTQEIFIENGGDCFLMGRQDLIVAIYAGKSPFSGRLGLKIPAHLQPLSVCTSSGKIGHSLSLGQAEAVTVLAKEAALADAAATAIGNVVRKTADIPRALKAASQIPDLLGVVVIIGDRIGAQGKALELVALD</sequence>
<evidence type="ECO:0000313" key="2">
    <source>
        <dbReference type="Proteomes" id="UP000502179"/>
    </source>
</evidence>
<dbReference type="NCBIfam" id="NF003323">
    <property type="entry name" value="PRK04334.1-3"/>
    <property type="match status" value="1"/>
</dbReference>
<dbReference type="AlphaFoldDB" id="A0A6G7PWW0"/>
<reference evidence="1 2" key="1">
    <citation type="submission" date="2020-02" db="EMBL/GenBank/DDBJ databases">
        <title>Genome analysis of Thermosulfuriphilus ammonigenes ST65T, an anaerobic thermophilic chemolithoautotrophic bacterium isolated from a deep-sea hydrothermal vent.</title>
        <authorList>
            <person name="Slobodkina G."/>
            <person name="Allioux M."/>
            <person name="Merkel A."/>
            <person name="Alain K."/>
            <person name="Jebbar M."/>
            <person name="Slobodkin A."/>
        </authorList>
    </citation>
    <scope>NUCLEOTIDE SEQUENCE [LARGE SCALE GENOMIC DNA]</scope>
    <source>
        <strain evidence="1 2">ST65</strain>
    </source>
</reference>
<dbReference type="EMBL" id="CP048877">
    <property type="protein sequence ID" value="QIJ71938.1"/>
    <property type="molecule type" value="Genomic_DNA"/>
</dbReference>
<dbReference type="InterPro" id="IPR003374">
    <property type="entry name" value="ApbE-like_sf"/>
</dbReference>
<accession>A0A6G7PWW0</accession>
<proteinExistence type="predicted"/>
<keyword evidence="2" id="KW-1185">Reference proteome</keyword>
<dbReference type="Gene3D" id="3.10.520.10">
    <property type="entry name" value="ApbE-like domains"/>
    <property type="match status" value="1"/>
</dbReference>
<gene>
    <name evidence="1" type="ORF">G4V39_06525</name>
</gene>
<dbReference type="KEGG" id="tav:G4V39_06525"/>
<dbReference type="RefSeq" id="WP_166032155.1">
    <property type="nucleotide sequence ID" value="NZ_CP048877.1"/>
</dbReference>
<dbReference type="Proteomes" id="UP000502179">
    <property type="component" value="Chromosome"/>
</dbReference>